<reference evidence="12 13" key="1">
    <citation type="submission" date="2018-08" db="EMBL/GenBank/DDBJ databases">
        <title>Meiothermus roseus NBRC 110900 genome sequencing project.</title>
        <authorList>
            <person name="Da Costa M.S."/>
            <person name="Albuquerque L."/>
            <person name="Raposo P."/>
            <person name="Froufe H.J.C."/>
            <person name="Barroso C.S."/>
            <person name="Egas C."/>
        </authorList>
    </citation>
    <scope>NUCLEOTIDE SEQUENCE [LARGE SCALE GENOMIC DNA]</scope>
    <source>
        <strain evidence="12 13">NBRC 110900</strain>
    </source>
</reference>
<dbReference type="GO" id="GO:0015421">
    <property type="term" value="F:ABC-type oligopeptide transporter activity"/>
    <property type="evidence" value="ECO:0007669"/>
    <property type="project" value="TreeGrafter"/>
</dbReference>
<keyword evidence="13" id="KW-1185">Reference proteome</keyword>
<comment type="caution">
    <text evidence="12">The sequence shown here is derived from an EMBL/GenBank/DDBJ whole genome shotgun (WGS) entry which is preliminary data.</text>
</comment>
<evidence type="ECO:0000256" key="6">
    <source>
        <dbReference type="ARBA" id="ARBA00022840"/>
    </source>
</evidence>
<protein>
    <submittedName>
        <fullName evidence="12">Lipid A export ATP-binding/permease protein MsbA</fullName>
        <ecNumber evidence="12">3.6.3.-</ecNumber>
    </submittedName>
</protein>
<dbReference type="InterPro" id="IPR003593">
    <property type="entry name" value="AAA+_ATPase"/>
</dbReference>
<evidence type="ECO:0000313" key="13">
    <source>
        <dbReference type="Proteomes" id="UP000265341"/>
    </source>
</evidence>
<dbReference type="AlphaFoldDB" id="A0A399EXC2"/>
<keyword evidence="8 9" id="KW-0472">Membrane</keyword>
<evidence type="ECO:0000256" key="1">
    <source>
        <dbReference type="ARBA" id="ARBA00004651"/>
    </source>
</evidence>
<gene>
    <name evidence="12" type="primary">msbA</name>
    <name evidence="12" type="ORF">Mrose_00879</name>
</gene>
<organism evidence="12 13">
    <name type="scientific">Calidithermus roseus</name>
    <dbReference type="NCBI Taxonomy" id="1644118"/>
    <lineage>
        <taxon>Bacteria</taxon>
        <taxon>Thermotogati</taxon>
        <taxon>Deinococcota</taxon>
        <taxon>Deinococci</taxon>
        <taxon>Thermales</taxon>
        <taxon>Thermaceae</taxon>
        <taxon>Calidithermus</taxon>
    </lineage>
</organism>
<keyword evidence="12" id="KW-0378">Hydrolase</keyword>
<dbReference type="Gene3D" id="1.20.1560.10">
    <property type="entry name" value="ABC transporter type 1, transmembrane domain"/>
    <property type="match status" value="1"/>
</dbReference>
<keyword evidence="6 12" id="KW-0067">ATP-binding</keyword>
<keyword evidence="5" id="KW-0547">Nucleotide-binding</keyword>
<dbReference type="InterPro" id="IPR011527">
    <property type="entry name" value="ABC1_TM_dom"/>
</dbReference>
<feature type="transmembrane region" description="Helical" evidence="9">
    <location>
        <begin position="128"/>
        <end position="151"/>
    </location>
</feature>
<dbReference type="GO" id="GO:0005524">
    <property type="term" value="F:ATP binding"/>
    <property type="evidence" value="ECO:0007669"/>
    <property type="project" value="UniProtKB-KW"/>
</dbReference>
<dbReference type="SUPFAM" id="SSF90123">
    <property type="entry name" value="ABC transporter transmembrane region"/>
    <property type="match status" value="1"/>
</dbReference>
<dbReference type="SUPFAM" id="SSF52540">
    <property type="entry name" value="P-loop containing nucleoside triphosphate hydrolases"/>
    <property type="match status" value="1"/>
</dbReference>
<dbReference type="InterPro" id="IPR003439">
    <property type="entry name" value="ABC_transporter-like_ATP-bd"/>
</dbReference>
<dbReference type="FunFam" id="3.40.50.300:FF:000299">
    <property type="entry name" value="ABC transporter ATP-binding protein/permease"/>
    <property type="match status" value="1"/>
</dbReference>
<dbReference type="PROSITE" id="PS50893">
    <property type="entry name" value="ABC_TRANSPORTER_2"/>
    <property type="match status" value="1"/>
</dbReference>
<dbReference type="InterPro" id="IPR039421">
    <property type="entry name" value="Type_1_exporter"/>
</dbReference>
<dbReference type="PROSITE" id="PS50929">
    <property type="entry name" value="ABC_TM1F"/>
    <property type="match status" value="1"/>
</dbReference>
<dbReference type="Gene3D" id="3.40.50.300">
    <property type="entry name" value="P-loop containing nucleotide triphosphate hydrolases"/>
    <property type="match status" value="1"/>
</dbReference>
<dbReference type="InterPro" id="IPR027417">
    <property type="entry name" value="P-loop_NTPase"/>
</dbReference>
<sequence length="567" mass="61378">MRVPFLFRLLRPYWPYLLLTTAFALLPALAQALLPVWLVKPLFDEVLAQGRFGELPRLLGLGLGLFGVLAVGGYLQEACVGYLSVRLPKDLRERLLEHLLRVDLAQLRASPAALSGRILADLRELESFIFFGLGTVLIQGLTLLALLGQMLWRYGELTLYLLLCLPVLGLLLGWVGRRVTLQSERTQQAAERLAGGMAEGFGRLELIRALGLEDFARSRFARHSQRHFGLGLRRVLTGSLYLPLSQLATGAILVLLLFLGVGQVRGGQLSLGDLTAYLALLALAITPLQTLSRGWMLLSQAEGAAGRVMELLRLRGAIPAGSLRPEGLEGRLELRQVCFAYGNEAVLSGLDLSLEPGTLTALVGPSGAGKSTVLRLLLGLYRPDSGQVLLDGRPLQAYAPEFLRAQVAWVPQEPLLFGGTVRENLEALAPGASPQAMEAVVRQVHLLDELPRGLASELSEEGGGLSVGQRQRLALAAALLRGARILLLDEPTSALDPRGEARVLEALEAVRPGRTLLVVAHRLSTVQAADKIVVLQGGRVVEQGRHAELLSRRGLYAQLWQQGGGQV</sequence>
<name>A0A399EXC2_9DEIN</name>
<dbReference type="RefSeq" id="WP_119276213.1">
    <property type="nucleotide sequence ID" value="NZ_QWLA01000011.1"/>
</dbReference>
<dbReference type="PANTHER" id="PTHR43394:SF1">
    <property type="entry name" value="ATP-BINDING CASSETTE SUB-FAMILY B MEMBER 10, MITOCHONDRIAL"/>
    <property type="match status" value="1"/>
</dbReference>
<feature type="transmembrane region" description="Helical" evidence="9">
    <location>
        <begin position="157"/>
        <end position="175"/>
    </location>
</feature>
<evidence type="ECO:0000256" key="2">
    <source>
        <dbReference type="ARBA" id="ARBA00022448"/>
    </source>
</evidence>
<dbReference type="PANTHER" id="PTHR43394">
    <property type="entry name" value="ATP-DEPENDENT PERMEASE MDL1, MITOCHONDRIAL"/>
    <property type="match status" value="1"/>
</dbReference>
<evidence type="ECO:0000256" key="3">
    <source>
        <dbReference type="ARBA" id="ARBA00022475"/>
    </source>
</evidence>
<keyword evidence="4 9" id="KW-0812">Transmembrane</keyword>
<feature type="transmembrane region" description="Helical" evidence="9">
    <location>
        <begin position="240"/>
        <end position="262"/>
    </location>
</feature>
<dbReference type="EC" id="3.6.3.-" evidence="12"/>
<dbReference type="EMBL" id="QWLA01000011">
    <property type="protein sequence ID" value="RIH88320.1"/>
    <property type="molecule type" value="Genomic_DNA"/>
</dbReference>
<evidence type="ECO:0000259" key="11">
    <source>
        <dbReference type="PROSITE" id="PS50929"/>
    </source>
</evidence>
<feature type="transmembrane region" description="Helical" evidence="9">
    <location>
        <begin position="58"/>
        <end position="85"/>
    </location>
</feature>
<evidence type="ECO:0000256" key="5">
    <source>
        <dbReference type="ARBA" id="ARBA00022741"/>
    </source>
</evidence>
<dbReference type="SMART" id="SM00382">
    <property type="entry name" value="AAA"/>
    <property type="match status" value="1"/>
</dbReference>
<evidence type="ECO:0000259" key="10">
    <source>
        <dbReference type="PROSITE" id="PS50893"/>
    </source>
</evidence>
<dbReference type="GO" id="GO:0016887">
    <property type="term" value="F:ATP hydrolysis activity"/>
    <property type="evidence" value="ECO:0007669"/>
    <property type="project" value="InterPro"/>
</dbReference>
<proteinExistence type="predicted"/>
<dbReference type="OrthoDB" id="24390at2"/>
<feature type="transmembrane region" description="Helical" evidence="9">
    <location>
        <begin position="12"/>
        <end position="38"/>
    </location>
</feature>
<dbReference type="GO" id="GO:0005886">
    <property type="term" value="C:plasma membrane"/>
    <property type="evidence" value="ECO:0007669"/>
    <property type="project" value="UniProtKB-SubCell"/>
</dbReference>
<accession>A0A399EXC2</accession>
<dbReference type="Proteomes" id="UP000265341">
    <property type="component" value="Unassembled WGS sequence"/>
</dbReference>
<dbReference type="Pfam" id="PF00005">
    <property type="entry name" value="ABC_tran"/>
    <property type="match status" value="1"/>
</dbReference>
<feature type="domain" description="ABC transmembrane type-1" evidence="11">
    <location>
        <begin position="32"/>
        <end position="300"/>
    </location>
</feature>
<keyword evidence="2" id="KW-0813">Transport</keyword>
<evidence type="ECO:0000256" key="8">
    <source>
        <dbReference type="ARBA" id="ARBA00023136"/>
    </source>
</evidence>
<feature type="domain" description="ABC transporter" evidence="10">
    <location>
        <begin position="332"/>
        <end position="562"/>
    </location>
</feature>
<dbReference type="InterPro" id="IPR036640">
    <property type="entry name" value="ABC1_TM_sf"/>
</dbReference>
<evidence type="ECO:0000256" key="4">
    <source>
        <dbReference type="ARBA" id="ARBA00022692"/>
    </source>
</evidence>
<comment type="subcellular location">
    <subcellularLocation>
        <location evidence="1">Cell membrane</location>
        <topology evidence="1">Multi-pass membrane protein</topology>
    </subcellularLocation>
</comment>
<evidence type="ECO:0000313" key="12">
    <source>
        <dbReference type="EMBL" id="RIH88320.1"/>
    </source>
</evidence>
<dbReference type="PROSITE" id="PS00211">
    <property type="entry name" value="ABC_TRANSPORTER_1"/>
    <property type="match status" value="1"/>
</dbReference>
<keyword evidence="7 9" id="KW-1133">Transmembrane helix</keyword>
<dbReference type="Pfam" id="PF00664">
    <property type="entry name" value="ABC_membrane"/>
    <property type="match status" value="1"/>
</dbReference>
<evidence type="ECO:0000256" key="7">
    <source>
        <dbReference type="ARBA" id="ARBA00022989"/>
    </source>
</evidence>
<evidence type="ECO:0000256" key="9">
    <source>
        <dbReference type="SAM" id="Phobius"/>
    </source>
</evidence>
<dbReference type="InterPro" id="IPR017871">
    <property type="entry name" value="ABC_transporter-like_CS"/>
</dbReference>
<keyword evidence="3" id="KW-1003">Cell membrane</keyword>